<evidence type="ECO:0000313" key="3">
    <source>
        <dbReference type="Proteomes" id="UP000024635"/>
    </source>
</evidence>
<evidence type="ECO:0000313" key="2">
    <source>
        <dbReference type="EMBL" id="EYC34515.1"/>
    </source>
</evidence>
<name>A0A016W4G0_9BILA</name>
<reference evidence="3" key="1">
    <citation type="journal article" date="2015" name="Nat. Genet.">
        <title>The genome and transcriptome of the zoonotic hookworm Ancylostoma ceylanicum identify infection-specific gene families.</title>
        <authorList>
            <person name="Schwarz E.M."/>
            <person name="Hu Y."/>
            <person name="Antoshechkin I."/>
            <person name="Miller M.M."/>
            <person name="Sternberg P.W."/>
            <person name="Aroian R.V."/>
        </authorList>
    </citation>
    <scope>NUCLEOTIDE SEQUENCE</scope>
    <source>
        <strain evidence="3">HY135</strain>
    </source>
</reference>
<sequence length="400" mass="44062">MRRFICCGKDSVMVPPPGKSVQTPPESANFSTIQGLPPIPAPKPLNPRPLRPLQRPFGMLSDGMDGIDNSDGPRYRPRSSCCEENDCQSGDDAGRQWGRGCEGRNSRCPNDEMGAEGCQNYNRGSSFGEMVPRGPPMQANIREMSVDNHGNNFGEMLPRGLPNIRGTNMENREGNFGEMAPRGSMNAGFPRSGCGMNQENENGCPFSQNRVEMGDMGRRNVEESPIWRRGGDESSRGAMLPEPRSLQNVVPLEVINFGPMPDLGPRRPEDHRRLEFPAPEFRPLPPRFGGMPSDQGRIVNAPPPRQGFIPEDVQLLRPHGPALPPFHRMKMTDVKSQQDEHSGVESEVCVVGTEYSVDGLVPSCDLGTSNFCPNSHPHCLRSTSLRSRVCCSQLVRLSKS</sequence>
<gene>
    <name evidence="2" type="primary">Acey_s0001.g448</name>
    <name evidence="2" type="ORF">Y032_0001g448</name>
</gene>
<keyword evidence="3" id="KW-1185">Reference proteome</keyword>
<dbReference type="EMBL" id="JARK01001337">
    <property type="protein sequence ID" value="EYC34515.1"/>
    <property type="molecule type" value="Genomic_DNA"/>
</dbReference>
<dbReference type="OrthoDB" id="5872669at2759"/>
<feature type="compositionally biased region" description="Polar residues" evidence="1">
    <location>
        <begin position="20"/>
        <end position="34"/>
    </location>
</feature>
<protein>
    <submittedName>
        <fullName evidence="2">Uncharacterized protein</fullName>
    </submittedName>
</protein>
<feature type="region of interest" description="Disordered" evidence="1">
    <location>
        <begin position="15"/>
        <end position="47"/>
    </location>
</feature>
<comment type="caution">
    <text evidence="2">The sequence shown here is derived from an EMBL/GenBank/DDBJ whole genome shotgun (WGS) entry which is preliminary data.</text>
</comment>
<accession>A0A016W4G0</accession>
<dbReference type="AlphaFoldDB" id="A0A016W4G0"/>
<feature type="compositionally biased region" description="Pro residues" evidence="1">
    <location>
        <begin position="37"/>
        <end position="47"/>
    </location>
</feature>
<proteinExistence type="predicted"/>
<dbReference type="Proteomes" id="UP000024635">
    <property type="component" value="Unassembled WGS sequence"/>
</dbReference>
<organism evidence="2 3">
    <name type="scientific">Ancylostoma ceylanicum</name>
    <dbReference type="NCBI Taxonomy" id="53326"/>
    <lineage>
        <taxon>Eukaryota</taxon>
        <taxon>Metazoa</taxon>
        <taxon>Ecdysozoa</taxon>
        <taxon>Nematoda</taxon>
        <taxon>Chromadorea</taxon>
        <taxon>Rhabditida</taxon>
        <taxon>Rhabditina</taxon>
        <taxon>Rhabditomorpha</taxon>
        <taxon>Strongyloidea</taxon>
        <taxon>Ancylostomatidae</taxon>
        <taxon>Ancylostomatinae</taxon>
        <taxon>Ancylostoma</taxon>
    </lineage>
</organism>
<evidence type="ECO:0000256" key="1">
    <source>
        <dbReference type="SAM" id="MobiDB-lite"/>
    </source>
</evidence>